<evidence type="ECO:0000256" key="3">
    <source>
        <dbReference type="ARBA" id="ARBA00023125"/>
    </source>
</evidence>
<evidence type="ECO:0000256" key="4">
    <source>
        <dbReference type="ARBA" id="ARBA00023242"/>
    </source>
</evidence>
<proteinExistence type="predicted"/>
<keyword evidence="2" id="KW-0479">Metal-binding</keyword>
<protein>
    <submittedName>
        <fullName evidence="7">Gypsy retrotransposon integrase-like protein 1</fullName>
    </submittedName>
</protein>
<dbReference type="InterPro" id="IPR007219">
    <property type="entry name" value="XnlR_reg_dom"/>
</dbReference>
<reference evidence="7 8" key="1">
    <citation type="submission" date="2024-01" db="EMBL/GenBank/DDBJ databases">
        <title>A draft genome for the cacao thread blight pathogen Marasmiellus scandens.</title>
        <authorList>
            <person name="Baruah I.K."/>
            <person name="Leung J."/>
            <person name="Bukari Y."/>
            <person name="Amoako-Attah I."/>
            <person name="Meinhardt L.W."/>
            <person name="Bailey B.A."/>
            <person name="Cohen S.P."/>
        </authorList>
    </citation>
    <scope>NUCLEOTIDE SEQUENCE [LARGE SCALE GENOMIC DNA]</scope>
    <source>
        <strain evidence="7 8">GH-19</strain>
    </source>
</reference>
<keyword evidence="4" id="KW-0539">Nucleus</keyword>
<feature type="coiled-coil region" evidence="5">
    <location>
        <begin position="70"/>
        <end position="97"/>
    </location>
</feature>
<dbReference type="CDD" id="cd12148">
    <property type="entry name" value="fungal_TF_MHR"/>
    <property type="match status" value="1"/>
</dbReference>
<dbReference type="SMART" id="SM00906">
    <property type="entry name" value="Fungal_trans"/>
    <property type="match status" value="1"/>
</dbReference>
<dbReference type="Pfam" id="PF04082">
    <property type="entry name" value="Fungal_trans"/>
    <property type="match status" value="1"/>
</dbReference>
<dbReference type="PANTHER" id="PTHR46910">
    <property type="entry name" value="TRANSCRIPTION FACTOR PDR1"/>
    <property type="match status" value="1"/>
</dbReference>
<comment type="subcellular location">
    <subcellularLocation>
        <location evidence="1">Nucleus</location>
    </subcellularLocation>
</comment>
<name>A0ABR1JH13_9AGAR</name>
<keyword evidence="3" id="KW-0238">DNA-binding</keyword>
<evidence type="ECO:0000313" key="8">
    <source>
        <dbReference type="Proteomes" id="UP001498398"/>
    </source>
</evidence>
<evidence type="ECO:0000256" key="2">
    <source>
        <dbReference type="ARBA" id="ARBA00022723"/>
    </source>
</evidence>
<keyword evidence="5" id="KW-0175">Coiled coil</keyword>
<gene>
    <name evidence="7" type="primary">GIN1_25</name>
    <name evidence="7" type="ORF">VKT23_010197</name>
</gene>
<feature type="domain" description="Xylanolytic transcriptional activator regulatory" evidence="6">
    <location>
        <begin position="318"/>
        <end position="393"/>
    </location>
</feature>
<evidence type="ECO:0000313" key="7">
    <source>
        <dbReference type="EMBL" id="KAK7457852.1"/>
    </source>
</evidence>
<evidence type="ECO:0000256" key="5">
    <source>
        <dbReference type="SAM" id="Coils"/>
    </source>
</evidence>
<evidence type="ECO:0000256" key="1">
    <source>
        <dbReference type="ARBA" id="ARBA00004123"/>
    </source>
</evidence>
<organism evidence="7 8">
    <name type="scientific">Marasmiellus scandens</name>
    <dbReference type="NCBI Taxonomy" id="2682957"/>
    <lineage>
        <taxon>Eukaryota</taxon>
        <taxon>Fungi</taxon>
        <taxon>Dikarya</taxon>
        <taxon>Basidiomycota</taxon>
        <taxon>Agaricomycotina</taxon>
        <taxon>Agaricomycetes</taxon>
        <taxon>Agaricomycetidae</taxon>
        <taxon>Agaricales</taxon>
        <taxon>Marasmiineae</taxon>
        <taxon>Omphalotaceae</taxon>
        <taxon>Marasmiellus</taxon>
    </lineage>
</organism>
<dbReference type="PANTHER" id="PTHR46910:SF3">
    <property type="entry name" value="HALOTOLERANCE PROTEIN 9-RELATED"/>
    <property type="match status" value="1"/>
</dbReference>
<keyword evidence="8" id="KW-1185">Reference proteome</keyword>
<comment type="caution">
    <text evidence="7">The sequence shown here is derived from an EMBL/GenBank/DDBJ whole genome shotgun (WGS) entry which is preliminary data.</text>
</comment>
<dbReference type="EMBL" id="JBANRG010000019">
    <property type="protein sequence ID" value="KAK7457852.1"/>
    <property type="molecule type" value="Genomic_DNA"/>
</dbReference>
<dbReference type="Proteomes" id="UP001498398">
    <property type="component" value="Unassembled WGS sequence"/>
</dbReference>
<accession>A0ABR1JH13</accession>
<evidence type="ECO:0000259" key="6">
    <source>
        <dbReference type="SMART" id="SM00906"/>
    </source>
</evidence>
<sequence>MMPDKICSSCLNLGIVCVHTKAQQKRGPKPGSTRTAASLSISNLVSNILAGTNSEPFAIPEEEEVIRKILVKLATRIQDLEKEVKRYQGLLAIDQNSPSSSPFVHNASTNVSEPVINLEDDTESVDDLTKRLSQVSFSLPSKTHIGESSAITLMLAAMDQREKIHGGSLPDWNTIFAYVRRPEYWERSPWPSWSKIASLPPTRFEFPPPDLLNQYINSYFINYNIFSPLLHRPTFEKSISEGLHLRDDSFGAVVLGVCALGARLLSPSPIKDKAGEYWFNQIRVEDYVFRETLELYHLQLYCLCLYYFYCTAMDIDGSWLLSGIAIRRAQEKGIHRHTRNAHMPTVEGELWKRAFWGLISVDARMSTLFGRPGATSIQDFDLGPVIECDDEYWEPEDPMQAFVQPPGKPSTVSYWNSYIRLMEIHGFALLTIYSVRKSGLVAGKETRNLERCEKAVMELDSALNNWMDSVPEHLRWDRKHDSPLFFSQSAFLYAMYYWVQIQVHRAFIPRPSQSSNVLSFPSLAICTNAARSCIRVCETHCRRSFTPFPEFLIALLNSATVLALNLARSTQLGLNFNPAKEMADIYKCIGLLRLYESRYPLAGRFIDIINVIMFAGHYPPQLQPSTASGSLPSVTSQSQVATPNQNMFNSDSPLPNLPYYSSELGELPVHRLSPPSYSSPDVSITEIGHNPPYKANLDVSPAQSFGYGGQFYPREGTSSDFTSGIEMLEAWRNQPSQDWDSFMAGVDQLLNTANAPVSDGSFGMFGFQ</sequence>
<dbReference type="InterPro" id="IPR050987">
    <property type="entry name" value="AtrR-like"/>
</dbReference>